<dbReference type="NCBIfam" id="NF008035">
    <property type="entry name" value="PRK10767.1"/>
    <property type="match status" value="1"/>
</dbReference>
<feature type="binding site" evidence="9">
    <location>
        <position position="219"/>
    </location>
    <ligand>
        <name>Zn(2+)</name>
        <dbReference type="ChEBI" id="CHEBI:29105"/>
        <label>2</label>
    </ligand>
</feature>
<dbReference type="Proteomes" id="UP001500571">
    <property type="component" value="Unassembled WGS sequence"/>
</dbReference>
<name>A0ABP5BM61_9ACTN</name>
<evidence type="ECO:0000256" key="1">
    <source>
        <dbReference type="ARBA" id="ARBA00022490"/>
    </source>
</evidence>
<evidence type="ECO:0000313" key="14">
    <source>
        <dbReference type="Proteomes" id="UP001500571"/>
    </source>
</evidence>
<feature type="binding site" evidence="9">
    <location>
        <position position="194"/>
    </location>
    <ligand>
        <name>Zn(2+)</name>
        <dbReference type="ChEBI" id="CHEBI:29105"/>
        <label>2</label>
    </ligand>
</feature>
<dbReference type="InterPro" id="IPR012724">
    <property type="entry name" value="DnaJ"/>
</dbReference>
<dbReference type="PROSITE" id="PS50076">
    <property type="entry name" value="DNAJ_2"/>
    <property type="match status" value="1"/>
</dbReference>
<dbReference type="InterPro" id="IPR036869">
    <property type="entry name" value="J_dom_sf"/>
</dbReference>
<dbReference type="Gene3D" id="1.10.287.110">
    <property type="entry name" value="DnaJ domain"/>
    <property type="match status" value="1"/>
</dbReference>
<dbReference type="PRINTS" id="PR00625">
    <property type="entry name" value="JDOMAIN"/>
</dbReference>
<feature type="binding site" evidence="9">
    <location>
        <position position="233"/>
    </location>
    <ligand>
        <name>Zn(2+)</name>
        <dbReference type="ChEBI" id="CHEBI:29105"/>
        <label>1</label>
    </ligand>
</feature>
<gene>
    <name evidence="13" type="primary">dnaJ_1</name>
    <name evidence="9" type="synonym">dnaJ</name>
    <name evidence="13" type="ORF">GCM10009798_02470</name>
</gene>
<keyword evidence="6 9" id="KW-0862">Zinc</keyword>
<dbReference type="HAMAP" id="MF_01152">
    <property type="entry name" value="DnaJ"/>
    <property type="match status" value="1"/>
</dbReference>
<dbReference type="SUPFAM" id="SSF49493">
    <property type="entry name" value="HSP40/DnaJ peptide-binding domain"/>
    <property type="match status" value="2"/>
</dbReference>
<comment type="function">
    <text evidence="9">Participates actively in the response to hyperosmotic and heat shock by preventing the aggregation of stress-denatured proteins and by disaggregating proteins, also in an autonomous, DnaK-independent fashion. Unfolded proteins bind initially to DnaJ; upon interaction with the DnaJ-bound protein, DnaK hydrolyzes its bound ATP, resulting in the formation of a stable complex. GrpE releases ADP from DnaK; ATP binding to DnaK triggers the release of the substrate protein, thus completing the reaction cycle. Several rounds of ATP-dependent interactions between DnaJ, DnaK and GrpE are required for fully efficient folding. Also involved, together with DnaK and GrpE, in the DNA replication of plasmids through activation of initiation proteins.</text>
</comment>
<comment type="caution">
    <text evidence="9">Lacks conserved residue(s) required for the propagation of feature annotation.</text>
</comment>
<feature type="binding site" evidence="9">
    <location>
        <position position="216"/>
    </location>
    <ligand>
        <name>Zn(2+)</name>
        <dbReference type="ChEBI" id="CHEBI:29105"/>
        <label>2</label>
    </ligand>
</feature>
<keyword evidence="2 9" id="KW-0235">DNA replication</keyword>
<comment type="subunit">
    <text evidence="9">Homodimer.</text>
</comment>
<dbReference type="SUPFAM" id="SSF46565">
    <property type="entry name" value="Chaperone J-domain"/>
    <property type="match status" value="1"/>
</dbReference>
<dbReference type="CDD" id="cd10747">
    <property type="entry name" value="DnaJ_C"/>
    <property type="match status" value="1"/>
</dbReference>
<dbReference type="InterPro" id="IPR001623">
    <property type="entry name" value="DnaJ_domain"/>
</dbReference>
<dbReference type="Gene3D" id="2.60.260.20">
    <property type="entry name" value="Urease metallochaperone UreE, N-terminal domain"/>
    <property type="match status" value="2"/>
</dbReference>
<dbReference type="SMART" id="SM00271">
    <property type="entry name" value="DnaJ"/>
    <property type="match status" value="1"/>
</dbReference>
<proteinExistence type="inferred from homology"/>
<dbReference type="RefSeq" id="WP_344041581.1">
    <property type="nucleotide sequence ID" value="NZ_BAAAPB010000001.1"/>
</dbReference>
<dbReference type="CDD" id="cd10719">
    <property type="entry name" value="DnaJ_zf"/>
    <property type="match status" value="1"/>
</dbReference>
<feature type="binding site" evidence="9">
    <location>
        <position position="230"/>
    </location>
    <ligand>
        <name>Zn(2+)</name>
        <dbReference type="ChEBI" id="CHEBI:29105"/>
        <label>1</label>
    </ligand>
</feature>
<keyword evidence="1 9" id="KW-0963">Cytoplasm</keyword>
<evidence type="ECO:0000259" key="11">
    <source>
        <dbReference type="PROSITE" id="PS50076"/>
    </source>
</evidence>
<evidence type="ECO:0000256" key="2">
    <source>
        <dbReference type="ARBA" id="ARBA00022705"/>
    </source>
</evidence>
<feature type="binding site" evidence="9">
    <location>
        <position position="197"/>
    </location>
    <ligand>
        <name>Zn(2+)</name>
        <dbReference type="ChEBI" id="CHEBI:29105"/>
        <label>2</label>
    </ligand>
</feature>
<keyword evidence="4 9" id="KW-0677">Repeat</keyword>
<dbReference type="EMBL" id="BAAAPB010000001">
    <property type="protein sequence ID" value="GAA1946940.1"/>
    <property type="molecule type" value="Genomic_DNA"/>
</dbReference>
<dbReference type="PROSITE" id="PS51188">
    <property type="entry name" value="ZF_CR"/>
    <property type="match status" value="1"/>
</dbReference>
<evidence type="ECO:0000256" key="3">
    <source>
        <dbReference type="ARBA" id="ARBA00022723"/>
    </source>
</evidence>
<keyword evidence="5 9" id="KW-0863">Zinc-finger</keyword>
<evidence type="ECO:0000256" key="7">
    <source>
        <dbReference type="ARBA" id="ARBA00023016"/>
    </source>
</evidence>
<dbReference type="InterPro" id="IPR008971">
    <property type="entry name" value="HSP40/DnaJ_pept-bd"/>
</dbReference>
<comment type="subcellular location">
    <subcellularLocation>
        <location evidence="9">Cytoplasm</location>
    </subcellularLocation>
</comment>
<dbReference type="SUPFAM" id="SSF57938">
    <property type="entry name" value="DnaJ/Hsp40 cysteine-rich domain"/>
    <property type="match status" value="1"/>
</dbReference>
<comment type="caution">
    <text evidence="13">The sequence shown here is derived from an EMBL/GenBank/DDBJ whole genome shotgun (WGS) entry which is preliminary data.</text>
</comment>
<dbReference type="Pfam" id="PF00226">
    <property type="entry name" value="DnaJ"/>
    <property type="match status" value="1"/>
</dbReference>
<keyword evidence="14" id="KW-1185">Reference proteome</keyword>
<sequence>MADETNGFRADWANKDFYAELGVKKDASADEIKKSYRKLARANHPDSNPGDTAKHEKFKKVAEAYDVVGDPDKRKKYDEMRSLYAGGNPFGFGGQSTYAGGRTYNFEDLFGNAGGTGGTAGGGFGDMFGDLFGRGQRRTSRPRATKGADIETTATIGFVESLEGVTIQLRLTSDAPCPDCNGTGGKPGTRPHVCPDCEGAGFIVNDMGGFSVNETCPRCGGRQLIYDEPCPTCKGSGRGLSGRTISARIPAGVKDGQRIRLRGKGAAGESGGPNGDLYVTVKVTPHRIFKRSGDNLAVEVPIAFDEAALGAEIKVPTLSGTPVTLKIPAGTPTGRTFRVRGKGAQKSDGTKGDLLATVEVQVPAVLDAEARAAVEAYRAATSSKPLRANLFEQAGA</sequence>
<feature type="zinc finger region" description="CR-type" evidence="10">
    <location>
        <begin position="164"/>
        <end position="242"/>
    </location>
</feature>
<feature type="domain" description="CR-type" evidence="12">
    <location>
        <begin position="164"/>
        <end position="242"/>
    </location>
</feature>
<dbReference type="PANTHER" id="PTHR43096">
    <property type="entry name" value="DNAJ HOMOLOG 1, MITOCHONDRIAL-RELATED"/>
    <property type="match status" value="1"/>
</dbReference>
<reference evidence="14" key="1">
    <citation type="journal article" date="2019" name="Int. J. Syst. Evol. Microbiol.">
        <title>The Global Catalogue of Microorganisms (GCM) 10K type strain sequencing project: providing services to taxonomists for standard genome sequencing and annotation.</title>
        <authorList>
            <consortium name="The Broad Institute Genomics Platform"/>
            <consortium name="The Broad Institute Genome Sequencing Center for Infectious Disease"/>
            <person name="Wu L."/>
            <person name="Ma J."/>
        </authorList>
    </citation>
    <scope>NUCLEOTIDE SEQUENCE [LARGE SCALE GENOMIC DNA]</scope>
    <source>
        <strain evidence="14">JCM 15309</strain>
    </source>
</reference>
<dbReference type="CDD" id="cd06257">
    <property type="entry name" value="DnaJ"/>
    <property type="match status" value="1"/>
</dbReference>
<feature type="binding site" evidence="9">
    <location>
        <position position="177"/>
    </location>
    <ligand>
        <name>Zn(2+)</name>
        <dbReference type="ChEBI" id="CHEBI:29105"/>
        <label>1</label>
    </ligand>
</feature>
<evidence type="ECO:0000256" key="6">
    <source>
        <dbReference type="ARBA" id="ARBA00022833"/>
    </source>
</evidence>
<comment type="domain">
    <text evidence="9">The J domain is necessary and sufficient to stimulate DnaK ATPase activity. Zinc center 1 plays an important role in the autonomous, DnaK-independent chaperone activity of DnaJ. Zinc center 2 is essential for interaction with DnaK and for DnaJ activity.</text>
</comment>
<evidence type="ECO:0000256" key="8">
    <source>
        <dbReference type="ARBA" id="ARBA00023186"/>
    </source>
</evidence>
<dbReference type="Gene3D" id="2.10.230.10">
    <property type="entry name" value="Heat shock protein DnaJ, cysteine-rich domain"/>
    <property type="match status" value="1"/>
</dbReference>
<comment type="similarity">
    <text evidence="9">Belongs to the DnaJ family.</text>
</comment>
<accession>A0ABP5BM61</accession>
<evidence type="ECO:0000256" key="10">
    <source>
        <dbReference type="PROSITE-ProRule" id="PRU00546"/>
    </source>
</evidence>
<comment type="cofactor">
    <cofactor evidence="9">
        <name>Zn(2+)</name>
        <dbReference type="ChEBI" id="CHEBI:29105"/>
    </cofactor>
    <text evidence="9">Binds 2 Zn(2+) ions per monomer.</text>
</comment>
<evidence type="ECO:0000256" key="9">
    <source>
        <dbReference type="HAMAP-Rule" id="MF_01152"/>
    </source>
</evidence>
<dbReference type="Pfam" id="PF00684">
    <property type="entry name" value="DnaJ_CXXCXGXG"/>
    <property type="match status" value="1"/>
</dbReference>
<dbReference type="Pfam" id="PF01556">
    <property type="entry name" value="DnaJ_C"/>
    <property type="match status" value="1"/>
</dbReference>
<dbReference type="InterPro" id="IPR036410">
    <property type="entry name" value="HSP_DnaJ_Cys-rich_dom_sf"/>
</dbReference>
<protein>
    <recommendedName>
        <fullName evidence="9">Chaperone protein DnaJ</fullName>
    </recommendedName>
</protein>
<evidence type="ECO:0000256" key="5">
    <source>
        <dbReference type="ARBA" id="ARBA00022771"/>
    </source>
</evidence>
<evidence type="ECO:0000259" key="12">
    <source>
        <dbReference type="PROSITE" id="PS51188"/>
    </source>
</evidence>
<dbReference type="InterPro" id="IPR002939">
    <property type="entry name" value="DnaJ_C"/>
</dbReference>
<evidence type="ECO:0000256" key="4">
    <source>
        <dbReference type="ARBA" id="ARBA00022737"/>
    </source>
</evidence>
<dbReference type="PANTHER" id="PTHR43096:SF54">
    <property type="entry name" value="CHAPERONE PROTEIN DNAJ 1"/>
    <property type="match status" value="1"/>
</dbReference>
<dbReference type="InterPro" id="IPR001305">
    <property type="entry name" value="HSP_DnaJ_Cys-rich_dom"/>
</dbReference>
<keyword evidence="3 9" id="KW-0479">Metal-binding</keyword>
<feature type="binding site" evidence="9">
    <location>
        <position position="180"/>
    </location>
    <ligand>
        <name>Zn(2+)</name>
        <dbReference type="ChEBI" id="CHEBI:29105"/>
        <label>1</label>
    </ligand>
</feature>
<organism evidence="13 14">
    <name type="scientific">Nocardioides panacihumi</name>
    <dbReference type="NCBI Taxonomy" id="400774"/>
    <lineage>
        <taxon>Bacteria</taxon>
        <taxon>Bacillati</taxon>
        <taxon>Actinomycetota</taxon>
        <taxon>Actinomycetes</taxon>
        <taxon>Propionibacteriales</taxon>
        <taxon>Nocardioidaceae</taxon>
        <taxon>Nocardioides</taxon>
    </lineage>
</organism>
<keyword evidence="8 9" id="KW-0143">Chaperone</keyword>
<keyword evidence="7 9" id="KW-0346">Stress response</keyword>
<feature type="domain" description="J" evidence="11">
    <location>
        <begin position="16"/>
        <end position="81"/>
    </location>
</feature>
<evidence type="ECO:0000313" key="13">
    <source>
        <dbReference type="EMBL" id="GAA1946940.1"/>
    </source>
</evidence>